<evidence type="ECO:0000313" key="3">
    <source>
        <dbReference type="Proteomes" id="UP001499974"/>
    </source>
</evidence>
<dbReference type="EMBL" id="BAABKM010000002">
    <property type="protein sequence ID" value="GAA4698405.1"/>
    <property type="molecule type" value="Genomic_DNA"/>
</dbReference>
<evidence type="ECO:0000256" key="1">
    <source>
        <dbReference type="SAM" id="MobiDB-lite"/>
    </source>
</evidence>
<feature type="region of interest" description="Disordered" evidence="1">
    <location>
        <begin position="1"/>
        <end position="30"/>
    </location>
</feature>
<keyword evidence="3" id="KW-1185">Reference proteome</keyword>
<name>A0ABP8X062_9ACTN</name>
<comment type="caution">
    <text evidence="2">The sequence shown here is derived from an EMBL/GenBank/DDBJ whole genome shotgun (WGS) entry which is preliminary data.</text>
</comment>
<organism evidence="2 3">
    <name type="scientific">Nocardioides conyzicola</name>
    <dbReference type="NCBI Taxonomy" id="1651781"/>
    <lineage>
        <taxon>Bacteria</taxon>
        <taxon>Bacillati</taxon>
        <taxon>Actinomycetota</taxon>
        <taxon>Actinomycetes</taxon>
        <taxon>Propionibacteriales</taxon>
        <taxon>Nocardioidaceae</taxon>
        <taxon>Nocardioides</taxon>
    </lineage>
</organism>
<dbReference type="Proteomes" id="UP001499974">
    <property type="component" value="Unassembled WGS sequence"/>
</dbReference>
<evidence type="ECO:0000313" key="2">
    <source>
        <dbReference type="EMBL" id="GAA4698405.1"/>
    </source>
</evidence>
<feature type="compositionally biased region" description="Basic and acidic residues" evidence="1">
    <location>
        <begin position="1"/>
        <end position="10"/>
    </location>
</feature>
<reference evidence="3" key="1">
    <citation type="journal article" date="2019" name="Int. J. Syst. Evol. Microbiol.">
        <title>The Global Catalogue of Microorganisms (GCM) 10K type strain sequencing project: providing services to taxonomists for standard genome sequencing and annotation.</title>
        <authorList>
            <consortium name="The Broad Institute Genomics Platform"/>
            <consortium name="The Broad Institute Genome Sequencing Center for Infectious Disease"/>
            <person name="Wu L."/>
            <person name="Ma J."/>
        </authorList>
    </citation>
    <scope>NUCLEOTIDE SEQUENCE [LARGE SCALE GENOMIC DNA]</scope>
    <source>
        <strain evidence="3">JCM 18531</strain>
    </source>
</reference>
<gene>
    <name evidence="2" type="ORF">GCM10023349_13180</name>
</gene>
<protein>
    <submittedName>
        <fullName evidence="2">Uncharacterized protein</fullName>
    </submittedName>
</protein>
<feature type="compositionally biased region" description="Basic and acidic residues" evidence="1">
    <location>
        <begin position="20"/>
        <end position="30"/>
    </location>
</feature>
<sequence length="45" mass="5658">MKVMKNEHRQSWRAASSQDKQQRLQAMRERQQRQVEFEMLRLNLR</sequence>
<accession>A0ABP8X062</accession>
<dbReference type="RefSeq" id="WP_345520445.1">
    <property type="nucleotide sequence ID" value="NZ_BAABKM010000002.1"/>
</dbReference>
<proteinExistence type="predicted"/>